<comment type="subunit">
    <text evidence="4">Interacts with HSPE; the interaction, inhibited by heparin, promotes the generation of activated factor X and activates coagulation in the presence of activated factor VII.</text>
</comment>
<dbReference type="Proteomes" id="UP000324091">
    <property type="component" value="Chromosome 17"/>
</dbReference>
<accession>A0A5C6P094</accession>
<evidence type="ECO:0000256" key="2">
    <source>
        <dbReference type="ARBA" id="ARBA00004479"/>
    </source>
</evidence>
<evidence type="ECO:0000256" key="11">
    <source>
        <dbReference type="ARBA" id="ARBA00023136"/>
    </source>
</evidence>
<comment type="similarity">
    <text evidence="3">Belongs to the tissue factor family.</text>
</comment>
<evidence type="ECO:0000256" key="17">
    <source>
        <dbReference type="SAM" id="MobiDB-lite"/>
    </source>
</evidence>
<evidence type="ECO:0000256" key="13">
    <source>
        <dbReference type="ARBA" id="ARBA00023157"/>
    </source>
</evidence>
<keyword evidence="22" id="KW-1185">Reference proteome</keyword>
<feature type="compositionally biased region" description="Low complexity" evidence="17">
    <location>
        <begin position="11"/>
        <end position="26"/>
    </location>
</feature>
<dbReference type="InterPro" id="IPR003961">
    <property type="entry name" value="FN3_dom"/>
</dbReference>
<keyword evidence="8" id="KW-0732">Signal</keyword>
<keyword evidence="14" id="KW-0325">Glycoprotein</keyword>
<evidence type="ECO:0000256" key="18">
    <source>
        <dbReference type="SAM" id="Phobius"/>
    </source>
</evidence>
<evidence type="ECO:0000256" key="6">
    <source>
        <dbReference type="ARBA" id="ARBA00022692"/>
    </source>
</evidence>
<evidence type="ECO:0000259" key="19">
    <source>
        <dbReference type="Pfam" id="PF01108"/>
    </source>
</evidence>
<feature type="domain" description="Fibronectin type-III" evidence="19">
    <location>
        <begin position="61"/>
        <end position="153"/>
    </location>
</feature>
<comment type="function">
    <text evidence="1">Initiates blood coagulation by forming a complex with circulating factor VII or VIIa. The [TF:VIIa] complex activates factors IX or X by specific limited proteolysis. TF plays a role in normal hemostasis by initiating the cell-surface assembly and propagation of the coagulation protease cascade.</text>
</comment>
<evidence type="ECO:0000256" key="15">
    <source>
        <dbReference type="ARBA" id="ARBA00023288"/>
    </source>
</evidence>
<keyword evidence="13" id="KW-1015">Disulfide bond</keyword>
<reference evidence="21 22" key="1">
    <citation type="submission" date="2019-04" db="EMBL/GenBank/DDBJ databases">
        <title>Chromosome genome assembly for Takifugu flavidus.</title>
        <authorList>
            <person name="Xiao S."/>
        </authorList>
    </citation>
    <scope>NUCLEOTIDE SEQUENCE [LARGE SCALE GENOMIC DNA]</scope>
    <source>
        <strain evidence="21">HTHZ2018</strain>
        <tissue evidence="21">Muscle</tissue>
    </source>
</reference>
<comment type="caution">
    <text evidence="21">The sequence shown here is derived from an EMBL/GenBank/DDBJ whole genome shotgun (WGS) entry which is preliminary data.</text>
</comment>
<dbReference type="Gene3D" id="2.60.40.10">
    <property type="entry name" value="Immunoglobulins"/>
    <property type="match status" value="2"/>
</dbReference>
<dbReference type="InterPro" id="IPR001187">
    <property type="entry name" value="Tissue_factor"/>
</dbReference>
<feature type="region of interest" description="Disordered" evidence="17">
    <location>
        <begin position="1"/>
        <end position="26"/>
    </location>
</feature>
<keyword evidence="10" id="KW-0094">Blood coagulation</keyword>
<evidence type="ECO:0000256" key="14">
    <source>
        <dbReference type="ARBA" id="ARBA00023180"/>
    </source>
</evidence>
<evidence type="ECO:0000256" key="16">
    <source>
        <dbReference type="ARBA" id="ARBA00031171"/>
    </source>
</evidence>
<evidence type="ECO:0000313" key="22">
    <source>
        <dbReference type="Proteomes" id="UP000324091"/>
    </source>
</evidence>
<keyword evidence="6 18" id="KW-0812">Transmembrane</keyword>
<dbReference type="SUPFAM" id="SSF49265">
    <property type="entry name" value="Fibronectin type III"/>
    <property type="match status" value="2"/>
</dbReference>
<keyword evidence="9 18" id="KW-1133">Transmembrane helix</keyword>
<protein>
    <recommendedName>
        <fullName evidence="5">Tissue factor</fullName>
    </recommendedName>
    <alternativeName>
        <fullName evidence="16">Coagulation factor III</fullName>
    </alternativeName>
</protein>
<name>A0A5C6P094_9TELE</name>
<dbReference type="PRINTS" id="PR00346">
    <property type="entry name" value="TISSUEFACTOR"/>
</dbReference>
<evidence type="ECO:0000256" key="3">
    <source>
        <dbReference type="ARBA" id="ARBA00009197"/>
    </source>
</evidence>
<sequence>MSRRRNQCRQTGNTGNTGRAGNTVNTVNTGRAALGTRPAHGTSWMLVLGRGSRVDMKCSALFLMLLLHCVRSVSASYPRAYNVTWKSTNFKTVLTWDPKPSHLYSYTVEFFRIGGDKMRNPHCIRSSFPQCDLSNFLTELRSSYMAEILSEPPLGETSDLIEFPYSRSPRFCPYNDTDIGKPDFKLEVSADKKKTSLFVTDPLTALFKDGRQLNIRDIFSDQLMYKVTYRKNKSTGKKEHISKTNVIELTNLDQGESYCFSIQAYIPSRTITKQLGEQSQFQCSEENSSILKDYSPVVIFVAVLFILLLVGSIIGATVACCKHRRKVLQKEKEAVPLAPI</sequence>
<dbReference type="GO" id="GO:0004896">
    <property type="term" value="F:cytokine receptor activity"/>
    <property type="evidence" value="ECO:0007669"/>
    <property type="project" value="TreeGrafter"/>
</dbReference>
<evidence type="ECO:0000256" key="5">
    <source>
        <dbReference type="ARBA" id="ARBA00018722"/>
    </source>
</evidence>
<evidence type="ECO:0000256" key="9">
    <source>
        <dbReference type="ARBA" id="ARBA00022989"/>
    </source>
</evidence>
<feature type="domain" description="Interferon/interleukin receptor" evidence="20">
    <location>
        <begin position="177"/>
        <end position="285"/>
    </location>
</feature>
<dbReference type="Pfam" id="PF01108">
    <property type="entry name" value="Tissue_fac"/>
    <property type="match status" value="1"/>
</dbReference>
<dbReference type="PANTHER" id="PTHR20859">
    <property type="entry name" value="INTERFERON/INTERLEUKIN RECEPTOR"/>
    <property type="match status" value="1"/>
</dbReference>
<feature type="transmembrane region" description="Helical" evidence="18">
    <location>
        <begin position="297"/>
        <end position="321"/>
    </location>
</feature>
<evidence type="ECO:0000259" key="20">
    <source>
        <dbReference type="Pfam" id="PF09294"/>
    </source>
</evidence>
<keyword evidence="11 18" id="KW-0472">Membrane</keyword>
<dbReference type="EMBL" id="RHFK02000009">
    <property type="protein sequence ID" value="TWW71487.1"/>
    <property type="molecule type" value="Genomic_DNA"/>
</dbReference>
<dbReference type="Pfam" id="PF09294">
    <property type="entry name" value="Interfer-bind"/>
    <property type="match status" value="1"/>
</dbReference>
<keyword evidence="15" id="KW-0449">Lipoprotein</keyword>
<evidence type="ECO:0000256" key="1">
    <source>
        <dbReference type="ARBA" id="ARBA00002201"/>
    </source>
</evidence>
<dbReference type="AlphaFoldDB" id="A0A5C6P094"/>
<dbReference type="InterPro" id="IPR050650">
    <property type="entry name" value="Type-II_Cytokine-TF_Rcpt"/>
</dbReference>
<dbReference type="InterPro" id="IPR015373">
    <property type="entry name" value="Interferon/interleukin_rcp_dom"/>
</dbReference>
<dbReference type="PANTHER" id="PTHR20859:SF22">
    <property type="entry name" value="TISSUE FACTOR"/>
    <property type="match status" value="1"/>
</dbReference>
<keyword evidence="7" id="KW-0356">Hemostasis</keyword>
<keyword evidence="12" id="KW-0564">Palmitate</keyword>
<dbReference type="GO" id="GO:0005886">
    <property type="term" value="C:plasma membrane"/>
    <property type="evidence" value="ECO:0007669"/>
    <property type="project" value="TreeGrafter"/>
</dbReference>
<dbReference type="InterPro" id="IPR036116">
    <property type="entry name" value="FN3_sf"/>
</dbReference>
<evidence type="ECO:0000256" key="10">
    <source>
        <dbReference type="ARBA" id="ARBA00023084"/>
    </source>
</evidence>
<evidence type="ECO:0000256" key="12">
    <source>
        <dbReference type="ARBA" id="ARBA00023139"/>
    </source>
</evidence>
<proteinExistence type="inferred from homology"/>
<dbReference type="FunFam" id="2.60.40.10:FF:000899">
    <property type="entry name" value="Tissue factor"/>
    <property type="match status" value="1"/>
</dbReference>
<gene>
    <name evidence="21" type="ORF">D4764_17G0009700</name>
</gene>
<evidence type="ECO:0000256" key="7">
    <source>
        <dbReference type="ARBA" id="ARBA00022696"/>
    </source>
</evidence>
<evidence type="ECO:0000256" key="4">
    <source>
        <dbReference type="ARBA" id="ARBA00011184"/>
    </source>
</evidence>
<comment type="subcellular location">
    <subcellularLocation>
        <location evidence="2">Membrane</location>
        <topology evidence="2">Single-pass type I membrane protein</topology>
    </subcellularLocation>
</comment>
<dbReference type="InterPro" id="IPR013783">
    <property type="entry name" value="Ig-like_fold"/>
</dbReference>
<organism evidence="21 22">
    <name type="scientific">Takifugu flavidus</name>
    <name type="common">sansaifugu</name>
    <dbReference type="NCBI Taxonomy" id="433684"/>
    <lineage>
        <taxon>Eukaryota</taxon>
        <taxon>Metazoa</taxon>
        <taxon>Chordata</taxon>
        <taxon>Craniata</taxon>
        <taxon>Vertebrata</taxon>
        <taxon>Euteleostomi</taxon>
        <taxon>Actinopterygii</taxon>
        <taxon>Neopterygii</taxon>
        <taxon>Teleostei</taxon>
        <taxon>Neoteleostei</taxon>
        <taxon>Acanthomorphata</taxon>
        <taxon>Eupercaria</taxon>
        <taxon>Tetraodontiformes</taxon>
        <taxon>Tetradontoidea</taxon>
        <taxon>Tetraodontidae</taxon>
        <taxon>Takifugu</taxon>
    </lineage>
</organism>
<evidence type="ECO:0000313" key="21">
    <source>
        <dbReference type="EMBL" id="TWW71487.1"/>
    </source>
</evidence>
<evidence type="ECO:0000256" key="8">
    <source>
        <dbReference type="ARBA" id="ARBA00022729"/>
    </source>
</evidence>
<dbReference type="GO" id="GO:0007596">
    <property type="term" value="P:blood coagulation"/>
    <property type="evidence" value="ECO:0007669"/>
    <property type="project" value="UniProtKB-KW"/>
</dbReference>